<feature type="compositionally biased region" description="Basic and acidic residues" evidence="1">
    <location>
        <begin position="535"/>
        <end position="544"/>
    </location>
</feature>
<feature type="compositionally biased region" description="Low complexity" evidence="1">
    <location>
        <begin position="745"/>
        <end position="758"/>
    </location>
</feature>
<feature type="compositionally biased region" description="Low complexity" evidence="1">
    <location>
        <begin position="306"/>
        <end position="325"/>
    </location>
</feature>
<dbReference type="EMBL" id="SOZI01000045">
    <property type="protein sequence ID" value="TNY21341.1"/>
    <property type="molecule type" value="Genomic_DNA"/>
</dbReference>
<gene>
    <name evidence="2" type="ORF">DMC30DRAFT_451288</name>
</gene>
<reference evidence="2 3" key="1">
    <citation type="submission" date="2019-03" db="EMBL/GenBank/DDBJ databases">
        <title>Rhodosporidium diobovatum UCD-FST 08-225 genome sequencing, assembly, and annotation.</title>
        <authorList>
            <person name="Fakankun I.U."/>
            <person name="Fristensky B."/>
            <person name="Levin D.B."/>
        </authorList>
    </citation>
    <scope>NUCLEOTIDE SEQUENCE [LARGE SCALE GENOMIC DNA]</scope>
    <source>
        <strain evidence="2 3">UCD-FST 08-225</strain>
    </source>
</reference>
<evidence type="ECO:0000313" key="2">
    <source>
        <dbReference type="EMBL" id="TNY21341.1"/>
    </source>
</evidence>
<sequence length="1121" mass="115028">MTVTYSEPDYILAAPAAASLSDDTRPTRLSPQGLLALNHVVDELLHLVIHSALHSTPSPLTPTSSPTGGLPTQPPTPLGPEEVLTSDRFKSALARILGPTSLAKECILEAELAVRELVRRGSPSLRGDGALKRAQGIWGSPVLPSRGSVVIDEEELVRQASDVFRGLRAWTMQLSGLGAACPQGSSTAPVPLQEHLVALMPPRPAPEPSPHVTFILALYVERVLTTLGSHLLRLVAGVVARSATTDVAGAADVETALMEDTLVWSWLQGMRVRTHIADEAAQERARIARGSPTLSQGGALPRRSVSTAAGPSGASALPSTGAGSTRKASLKGPRRPSNDAAAGAGSVASAPMYARKGSLSTGLGISTTPPPAVPQNGDAFDQLLNSGRTLKLSSTPDRLRTFENRANGTVTGAAASPKDASGRRLRARDPQPRHLFAEEDEDAAAAATSAERNRRESFMDLLNSAPPGSAPSDAAAPASHRLSVAPRRPVPTDDPSHPMSVAMRVQESHDSVQSVDSVASEGLQTGDSPRTRAYKAKDEKRDLASERQINRDLAQFFANPPPAVAATRSSASDDAAPARQPASPTKSRSGLRGLMSMVTGGGSSSRKDSSSSSKDSEPRASLDPPSSPPPPSYRSHSSLSAQSSSAAPPATTSVSQAAMRAAGFGESVALAAKAAAYAAPPGLASSSQRRASYDRAPASPGRGATAEARQGRRSKSVVAAVPEEAPTSRPASVVQRKAPPSSIDGGVAPPVSGASASANGCADGHVGGSADGHSGPAPPIPAVPGATPNSSTALGPPISIKPPRRSSSLKRSAREREQSRDTGATGTSLGRRTRESSAGSATVSRGPSPAPHQLVEVESAAPPVVVVPSKPGSADAHEGEPPSAEVEPAASIALAGPTDERAGVAPAEVEAVSPASEDPAVAPVVVNGGGQAPPLTPVEEVPTPSSTVFTAPGPAQAEERQQSTTRSSTPPLPFFSPGTAALPGHLTTATLSGTKSIVTLLKELRSAMLLAQSRDECLELVEGMLRDQARRVEALAQREREEVEGQQSVTKDAGLSVVHVEQQGKDPEEAAVAEALLGGASTPTDATPLANGHAGTEDGMMPIRVDKVVQKEELPVVAATA</sequence>
<feature type="compositionally biased region" description="Low complexity" evidence="1">
    <location>
        <begin position="633"/>
        <end position="655"/>
    </location>
</feature>
<protein>
    <submittedName>
        <fullName evidence="2">Uncharacterized protein</fullName>
    </submittedName>
</protein>
<proteinExistence type="predicted"/>
<evidence type="ECO:0000256" key="1">
    <source>
        <dbReference type="SAM" id="MobiDB-lite"/>
    </source>
</evidence>
<dbReference type="Proteomes" id="UP000311382">
    <property type="component" value="Unassembled WGS sequence"/>
</dbReference>
<keyword evidence="3" id="KW-1185">Reference proteome</keyword>
<feature type="compositionally biased region" description="Low complexity" evidence="1">
    <location>
        <begin position="904"/>
        <end position="926"/>
    </location>
</feature>
<feature type="region of interest" description="Disordered" evidence="1">
    <location>
        <begin position="361"/>
        <end position="380"/>
    </location>
</feature>
<feature type="compositionally biased region" description="Basic residues" evidence="1">
    <location>
        <begin position="802"/>
        <end position="811"/>
    </location>
</feature>
<feature type="region of interest" description="Disordered" evidence="1">
    <location>
        <begin position="388"/>
        <end position="544"/>
    </location>
</feature>
<feature type="compositionally biased region" description="Low complexity" evidence="1">
    <location>
        <begin position="856"/>
        <end position="869"/>
    </location>
</feature>
<evidence type="ECO:0000313" key="3">
    <source>
        <dbReference type="Proteomes" id="UP000311382"/>
    </source>
</evidence>
<feature type="compositionally biased region" description="Polar residues" evidence="1">
    <location>
        <begin position="511"/>
        <end position="528"/>
    </location>
</feature>
<feature type="compositionally biased region" description="Basic and acidic residues" evidence="1">
    <location>
        <begin position="427"/>
        <end position="437"/>
    </location>
</feature>
<feature type="region of interest" description="Disordered" evidence="1">
    <location>
        <begin position="676"/>
        <end position="970"/>
    </location>
</feature>
<feature type="compositionally biased region" description="Low complexity" evidence="1">
    <location>
        <begin position="464"/>
        <end position="479"/>
    </location>
</feature>
<feature type="compositionally biased region" description="Low complexity" evidence="1">
    <location>
        <begin position="55"/>
        <end position="71"/>
    </location>
</feature>
<organism evidence="2 3">
    <name type="scientific">Rhodotorula diobovata</name>
    <dbReference type="NCBI Taxonomy" id="5288"/>
    <lineage>
        <taxon>Eukaryota</taxon>
        <taxon>Fungi</taxon>
        <taxon>Dikarya</taxon>
        <taxon>Basidiomycota</taxon>
        <taxon>Pucciniomycotina</taxon>
        <taxon>Microbotryomycetes</taxon>
        <taxon>Sporidiobolales</taxon>
        <taxon>Sporidiobolaceae</taxon>
        <taxon>Rhodotorula</taxon>
    </lineage>
</organism>
<name>A0A5C5G022_9BASI</name>
<dbReference type="OrthoDB" id="2528951at2759"/>
<feature type="compositionally biased region" description="Basic and acidic residues" evidence="1">
    <location>
        <begin position="605"/>
        <end position="620"/>
    </location>
</feature>
<accession>A0A5C5G022</accession>
<feature type="region of interest" description="Disordered" evidence="1">
    <location>
        <begin position="563"/>
        <end position="655"/>
    </location>
</feature>
<feature type="region of interest" description="Disordered" evidence="1">
    <location>
        <begin position="287"/>
        <end position="347"/>
    </location>
</feature>
<comment type="caution">
    <text evidence="2">The sequence shown here is derived from an EMBL/GenBank/DDBJ whole genome shotgun (WGS) entry which is preliminary data.</text>
</comment>
<feature type="region of interest" description="Disordered" evidence="1">
    <location>
        <begin position="1079"/>
        <end position="1099"/>
    </location>
</feature>
<dbReference type="STRING" id="5288.A0A5C5G022"/>
<feature type="region of interest" description="Disordered" evidence="1">
    <location>
        <begin position="55"/>
        <end position="79"/>
    </location>
</feature>
<feature type="compositionally biased region" description="Low complexity" evidence="1">
    <location>
        <begin position="564"/>
        <end position="583"/>
    </location>
</feature>
<dbReference type="AlphaFoldDB" id="A0A5C5G022"/>
<feature type="compositionally biased region" description="Polar residues" evidence="1">
    <location>
        <begin position="821"/>
        <end position="845"/>
    </location>
</feature>